<dbReference type="InterPro" id="IPR016032">
    <property type="entry name" value="Sig_transdc_resp-reg_C-effctor"/>
</dbReference>
<dbReference type="Gene3D" id="1.10.10.10">
    <property type="entry name" value="Winged helix-like DNA-binding domain superfamily/Winged helix DNA-binding domain"/>
    <property type="match status" value="1"/>
</dbReference>
<dbReference type="EMBL" id="JBDLNV010000002">
    <property type="protein sequence ID" value="MFM1722896.1"/>
    <property type="molecule type" value="Genomic_DNA"/>
</dbReference>
<keyword evidence="1" id="KW-0238">DNA-binding</keyword>
<dbReference type="InterPro" id="IPR000792">
    <property type="entry name" value="Tscrpt_reg_LuxR_C"/>
</dbReference>
<dbReference type="SMART" id="SM00421">
    <property type="entry name" value="HTH_LUXR"/>
    <property type="match status" value="1"/>
</dbReference>
<evidence type="ECO:0000313" key="3">
    <source>
        <dbReference type="EMBL" id="MFM1722896.1"/>
    </source>
</evidence>
<dbReference type="PANTHER" id="PTHR43214">
    <property type="entry name" value="TWO-COMPONENT RESPONSE REGULATOR"/>
    <property type="match status" value="1"/>
</dbReference>
<comment type="caution">
    <text evidence="3">The sequence shown here is derived from an EMBL/GenBank/DDBJ whole genome shotgun (WGS) entry which is preliminary data.</text>
</comment>
<dbReference type="CDD" id="cd06170">
    <property type="entry name" value="LuxR_C_like"/>
    <property type="match status" value="1"/>
</dbReference>
<protein>
    <submittedName>
        <fullName evidence="3">Helix-turn-helix transcriptional regulator</fullName>
    </submittedName>
</protein>
<dbReference type="InterPro" id="IPR039420">
    <property type="entry name" value="WalR-like"/>
</dbReference>
<evidence type="ECO:0000259" key="2">
    <source>
        <dbReference type="PROSITE" id="PS50043"/>
    </source>
</evidence>
<dbReference type="PANTHER" id="PTHR43214:SF43">
    <property type="entry name" value="TWO-COMPONENT RESPONSE REGULATOR"/>
    <property type="match status" value="1"/>
</dbReference>
<dbReference type="Pfam" id="PF00196">
    <property type="entry name" value="GerE"/>
    <property type="match status" value="1"/>
</dbReference>
<dbReference type="RefSeq" id="WP_420163472.1">
    <property type="nucleotide sequence ID" value="NZ_JBDLNV010000002.1"/>
</dbReference>
<dbReference type="Proteomes" id="UP001629745">
    <property type="component" value="Unassembled WGS sequence"/>
</dbReference>
<feature type="domain" description="HTH luxR-type" evidence="2">
    <location>
        <begin position="184"/>
        <end position="249"/>
    </location>
</feature>
<evidence type="ECO:0000256" key="1">
    <source>
        <dbReference type="ARBA" id="ARBA00023125"/>
    </source>
</evidence>
<keyword evidence="4" id="KW-1185">Reference proteome</keyword>
<dbReference type="PRINTS" id="PR00038">
    <property type="entry name" value="HTHLUXR"/>
</dbReference>
<dbReference type="PROSITE" id="PS50043">
    <property type="entry name" value="HTH_LUXR_2"/>
    <property type="match status" value="1"/>
</dbReference>
<gene>
    <name evidence="3" type="ORF">ABEU20_001456</name>
</gene>
<proteinExistence type="predicted"/>
<name>A0ABW9FBI6_9NOCA</name>
<dbReference type="InterPro" id="IPR036388">
    <property type="entry name" value="WH-like_DNA-bd_sf"/>
</dbReference>
<reference evidence="3 4" key="1">
    <citation type="submission" date="2023-11" db="EMBL/GenBank/DDBJ databases">
        <authorList>
            <person name="Val-Calvo J."/>
            <person name="Scortti M."/>
            <person name="Vazquez-Boland J."/>
        </authorList>
    </citation>
    <scope>NUCLEOTIDE SEQUENCE [LARGE SCALE GENOMIC DNA]</scope>
    <source>
        <strain evidence="3 4">PAM 2766</strain>
    </source>
</reference>
<evidence type="ECO:0000313" key="4">
    <source>
        <dbReference type="Proteomes" id="UP001629745"/>
    </source>
</evidence>
<sequence>MSDVSLQAADYQRVFAVLDRCADVRTVPEFRARIATAMTDVFPVRVATCFVGDSFDSQFTDPDATLVGGSEWDRKRPVYQEKWARHDIFATPEARRRLERNRVASLDDLQELPAESAAYVRDYLGAWGMRSVSAMHLDLPGRARALVGLFDGDDNALGARDMAALRLLARHLSALTRSLGTAPGRDLLATLTERQHEVATLVADGLSNAAIARRLTLTEDTVKKYVSRILAATGCASRTQLALEVQRQSVQRQAFGPPAT</sequence>
<dbReference type="SUPFAM" id="SSF46894">
    <property type="entry name" value="C-terminal effector domain of the bipartite response regulators"/>
    <property type="match status" value="1"/>
</dbReference>
<accession>A0ABW9FBI6</accession>
<organism evidence="3 4">
    <name type="scientific">Rhodococcus parequi</name>
    <dbReference type="NCBI Taxonomy" id="3137122"/>
    <lineage>
        <taxon>Bacteria</taxon>
        <taxon>Bacillati</taxon>
        <taxon>Actinomycetota</taxon>
        <taxon>Actinomycetes</taxon>
        <taxon>Mycobacteriales</taxon>
        <taxon>Nocardiaceae</taxon>
        <taxon>Rhodococcus</taxon>
    </lineage>
</organism>